<keyword evidence="4" id="KW-1185">Reference proteome</keyword>
<keyword evidence="2" id="KW-0732">Signal</keyword>
<name>A0ABP8LSV9_9BACT</name>
<evidence type="ECO:0000313" key="3">
    <source>
        <dbReference type="EMBL" id="GAA4434830.1"/>
    </source>
</evidence>
<dbReference type="Pfam" id="PF18939">
    <property type="entry name" value="DUF5686"/>
    <property type="match status" value="1"/>
</dbReference>
<feature type="chain" id="PRO_5047479502" description="Carboxypeptidase-like protein" evidence="2">
    <location>
        <begin position="26"/>
        <end position="862"/>
    </location>
</feature>
<dbReference type="SUPFAM" id="SSF49464">
    <property type="entry name" value="Carboxypeptidase regulatory domain-like"/>
    <property type="match status" value="1"/>
</dbReference>
<gene>
    <name evidence="3" type="ORF">GCM10023091_10310</name>
</gene>
<dbReference type="Pfam" id="PF13715">
    <property type="entry name" value="CarbopepD_reg_2"/>
    <property type="match status" value="1"/>
</dbReference>
<dbReference type="RefSeq" id="WP_345027007.1">
    <property type="nucleotide sequence ID" value="NZ_BAABEY010000011.1"/>
</dbReference>
<feature type="signal peptide" evidence="2">
    <location>
        <begin position="1"/>
        <end position="25"/>
    </location>
</feature>
<sequence>MKLYFFILGLLFSLTSHFVSGQALVGVHGKITDQNGKPLPFAGINVKGTSLGTLANEDGRYELVLAAGSHILHFQHLGFKTIEREVSVGNTPIDLDIKLSEQPLVLHELKVGKDTEDPAYAIMRRAIAKARYHQLQIRSYSASVYARSTALPTKIPLLMRRRMQKQGIRENVAFVNESVSKVDFTRPNSYKQRIVSTRNNLDNSTPTPNEFIFASFYDPEVGGTVTPLSPKALSIYKFEYEGHFEDRGEVVNKIKVTPKSFKQGVFRGSIYILDNRWAIHSFNLETIWQGFNINVKQLYAPTQDVWIPSSQHFDIKGSYLGFAGKFSYVVSIQYEKLRVDPVLKESVSITDAGQAAQPPARPGNKALEQSLQNYVSSGEKTDAREFKKMVRRYENEQRKTENPGQSPREMRRDSIVVEPLANRRDSAYWNTVRGVPLTRTEVVSYQVGDSIVAVRKQKAAPADTTRFKPLHLLTGGRYRYGGGRSLSLSSPLRSLAFNPTEAFNFDINVEWQSRFSRERSLRISPVVHYSTGRNRFSPTLALQYSGQTQSFSLSGGEEIRQVNGQNPIHPLVNSFYYLLLNRNHMRVYQSRFIEAAYRKKELFEIADLDVRLETGRRYWLNNLEKRGRFLRGEPLSRENQNIPDYADYPSFYFSPNTRYTVLTLQLDVRPWQQFSVRNGKKRYSGPRSPVFTVVYKKGLPVFGSDVDYDLLEGSVRYEPKVFAASTLQMQLNGGRFLNNKSMALPDMKHFMGNRTLLQLGDHLTGFRLLPYYQFSTAQNYVQGHASFRSPKLLLTQLPLLRMLGIKEYVQGHMLHTPNTYFYTEQVYGIEGLLKVIRLEFATHFDQDLYLGSGFRIGTLFNF</sequence>
<evidence type="ECO:0000313" key="4">
    <source>
        <dbReference type="Proteomes" id="UP001501508"/>
    </source>
</evidence>
<dbReference type="InterPro" id="IPR008969">
    <property type="entry name" value="CarboxyPept-like_regulatory"/>
</dbReference>
<evidence type="ECO:0000256" key="1">
    <source>
        <dbReference type="SAM" id="MobiDB-lite"/>
    </source>
</evidence>
<accession>A0ABP8LSV9</accession>
<dbReference type="Proteomes" id="UP001501508">
    <property type="component" value="Unassembled WGS sequence"/>
</dbReference>
<dbReference type="InterPro" id="IPR043741">
    <property type="entry name" value="DUF5686"/>
</dbReference>
<feature type="region of interest" description="Disordered" evidence="1">
    <location>
        <begin position="392"/>
        <end position="412"/>
    </location>
</feature>
<proteinExistence type="predicted"/>
<evidence type="ECO:0008006" key="5">
    <source>
        <dbReference type="Google" id="ProtNLM"/>
    </source>
</evidence>
<dbReference type="EMBL" id="BAABEY010000011">
    <property type="protein sequence ID" value="GAA4434830.1"/>
    <property type="molecule type" value="Genomic_DNA"/>
</dbReference>
<feature type="compositionally biased region" description="Basic and acidic residues" evidence="1">
    <location>
        <begin position="392"/>
        <end position="401"/>
    </location>
</feature>
<dbReference type="Gene3D" id="2.60.40.1120">
    <property type="entry name" value="Carboxypeptidase-like, regulatory domain"/>
    <property type="match status" value="1"/>
</dbReference>
<protein>
    <recommendedName>
        <fullName evidence="5">Carboxypeptidase-like protein</fullName>
    </recommendedName>
</protein>
<comment type="caution">
    <text evidence="3">The sequence shown here is derived from an EMBL/GenBank/DDBJ whole genome shotgun (WGS) entry which is preliminary data.</text>
</comment>
<reference evidence="4" key="1">
    <citation type="journal article" date="2019" name="Int. J. Syst. Evol. Microbiol.">
        <title>The Global Catalogue of Microorganisms (GCM) 10K type strain sequencing project: providing services to taxonomists for standard genome sequencing and annotation.</title>
        <authorList>
            <consortium name="The Broad Institute Genomics Platform"/>
            <consortium name="The Broad Institute Genome Sequencing Center for Infectious Disease"/>
            <person name="Wu L."/>
            <person name="Ma J."/>
        </authorList>
    </citation>
    <scope>NUCLEOTIDE SEQUENCE [LARGE SCALE GENOMIC DNA]</scope>
    <source>
        <strain evidence="4">JCM 31920</strain>
    </source>
</reference>
<evidence type="ECO:0000256" key="2">
    <source>
        <dbReference type="SAM" id="SignalP"/>
    </source>
</evidence>
<organism evidence="3 4">
    <name type="scientific">Ravibacter arvi</name>
    <dbReference type="NCBI Taxonomy" id="2051041"/>
    <lineage>
        <taxon>Bacteria</taxon>
        <taxon>Pseudomonadati</taxon>
        <taxon>Bacteroidota</taxon>
        <taxon>Cytophagia</taxon>
        <taxon>Cytophagales</taxon>
        <taxon>Spirosomataceae</taxon>
        <taxon>Ravibacter</taxon>
    </lineage>
</organism>